<reference evidence="1 2" key="1">
    <citation type="submission" date="2019-07" db="EMBL/GenBank/DDBJ databases">
        <title>Genome sequence of Acholeplasma laidlawii strain with increased resistance to erythromycin.</title>
        <authorList>
            <person name="Medvedeva E.S."/>
            <person name="Baranova N.B."/>
            <person name="Siniagina M.N."/>
            <person name="Mouzykantov A."/>
            <person name="Chernova O.A."/>
            <person name="Chernov V.M."/>
        </authorList>
    </citation>
    <scope>NUCLEOTIDE SEQUENCE [LARGE SCALE GENOMIC DNA]</scope>
    <source>
        <strain evidence="1 2">PG8REry</strain>
    </source>
</reference>
<dbReference type="RefSeq" id="WP_012243261.1">
    <property type="nucleotide sequence ID" value="NZ_JACAOE010000002.1"/>
</dbReference>
<name>A0A553IGJ0_ACHLA</name>
<sequence length="311" mass="36071">MSQLRLKVRIGEIEIELDGEGEIVRTIFQELKEDGLGSLMSKKVDNHNMIGNNRILDSKESLVSAQMNEETDQSQAVIENTELPFLGNIVLEGNPRSEKEWLLVYALYSSDNGQKLFTEQDLKLKYDESKRSTSNRMGNFKTNIAKLVTSKFIQAINNSDYKITTLGLEEAKSIIYNTREKIKKNKGDKKSKTAITSYNIVELNLNEEDRINLRTYWGTYKHDKTLDKIILLFNWMKEHKKIDEMGKDEIFTLLRILDENISFNIVSALTNAKHKMNFLLSSNKKSYYKINYMGEDYIKRNLIINGDKVER</sequence>
<dbReference type="Proteomes" id="UP000315938">
    <property type="component" value="Unassembled WGS sequence"/>
</dbReference>
<gene>
    <name evidence="1" type="ORF">FNV44_06230</name>
</gene>
<organism evidence="1 2">
    <name type="scientific">Acholeplasma laidlawii</name>
    <dbReference type="NCBI Taxonomy" id="2148"/>
    <lineage>
        <taxon>Bacteria</taxon>
        <taxon>Bacillati</taxon>
        <taxon>Mycoplasmatota</taxon>
        <taxon>Mollicutes</taxon>
        <taxon>Acholeplasmatales</taxon>
        <taxon>Acholeplasmataceae</taxon>
        <taxon>Acholeplasma</taxon>
    </lineage>
</organism>
<accession>A0A553IGJ0</accession>
<dbReference type="GeneID" id="41339467"/>
<evidence type="ECO:0000313" key="2">
    <source>
        <dbReference type="Proteomes" id="UP000315938"/>
    </source>
</evidence>
<proteinExistence type="predicted"/>
<protein>
    <submittedName>
        <fullName evidence="1">Uncharacterized protein</fullName>
    </submittedName>
</protein>
<comment type="caution">
    <text evidence="1">The sequence shown here is derived from an EMBL/GenBank/DDBJ whole genome shotgun (WGS) entry which is preliminary data.</text>
</comment>
<evidence type="ECO:0000313" key="1">
    <source>
        <dbReference type="EMBL" id="TRX99297.1"/>
    </source>
</evidence>
<dbReference type="AlphaFoldDB" id="A0A553IGJ0"/>
<dbReference type="EMBL" id="VKID01000002">
    <property type="protein sequence ID" value="TRX99297.1"/>
    <property type="molecule type" value="Genomic_DNA"/>
</dbReference>